<dbReference type="Proteomes" id="UP000179627">
    <property type="component" value="Unassembled WGS sequence"/>
</dbReference>
<feature type="domain" description="Thioredoxin" evidence="5">
    <location>
        <begin position="39"/>
        <end position="189"/>
    </location>
</feature>
<dbReference type="Gene3D" id="3.40.30.10">
    <property type="entry name" value="Glutaredoxin"/>
    <property type="match status" value="1"/>
</dbReference>
<feature type="binding site" evidence="3">
    <location>
        <position position="78"/>
    </location>
    <ligand>
        <name>Cu cation</name>
        <dbReference type="ChEBI" id="CHEBI:23378"/>
    </ligand>
</feature>
<dbReference type="PANTHER" id="PTHR12151:SF25">
    <property type="entry name" value="LINALOOL DEHYDRATASE_ISOMERASE DOMAIN-CONTAINING PROTEIN"/>
    <property type="match status" value="1"/>
</dbReference>
<dbReference type="InterPro" id="IPR003782">
    <property type="entry name" value="SCO1/SenC"/>
</dbReference>
<dbReference type="EMBL" id="MBLM01000121">
    <property type="protein sequence ID" value="OHV35491.1"/>
    <property type="molecule type" value="Genomic_DNA"/>
</dbReference>
<evidence type="ECO:0000256" key="2">
    <source>
        <dbReference type="ARBA" id="ARBA00023008"/>
    </source>
</evidence>
<evidence type="ECO:0000313" key="6">
    <source>
        <dbReference type="EMBL" id="OHV35491.1"/>
    </source>
</evidence>
<dbReference type="CDD" id="cd02968">
    <property type="entry name" value="SCO"/>
    <property type="match status" value="1"/>
</dbReference>
<keyword evidence="7" id="KW-1185">Reference proteome</keyword>
<evidence type="ECO:0000259" key="5">
    <source>
        <dbReference type="PROSITE" id="PS51352"/>
    </source>
</evidence>
<keyword evidence="4" id="KW-1015">Disulfide bond</keyword>
<dbReference type="GO" id="GO:0046872">
    <property type="term" value="F:metal ion binding"/>
    <property type="evidence" value="ECO:0007669"/>
    <property type="project" value="UniProtKB-KW"/>
</dbReference>
<protein>
    <submittedName>
        <fullName evidence="6">Electron transporter SenC</fullName>
    </submittedName>
</protein>
<comment type="similarity">
    <text evidence="1">Belongs to the SCO1/2 family.</text>
</comment>
<comment type="caution">
    <text evidence="6">The sequence shown here is derived from an EMBL/GenBank/DDBJ whole genome shotgun (WGS) entry which is preliminary data.</text>
</comment>
<dbReference type="InterPro" id="IPR013766">
    <property type="entry name" value="Thioredoxin_domain"/>
</dbReference>
<proteinExistence type="inferred from homology"/>
<organism evidence="6 7">
    <name type="scientific">Parafrankia colletiae</name>
    <dbReference type="NCBI Taxonomy" id="573497"/>
    <lineage>
        <taxon>Bacteria</taxon>
        <taxon>Bacillati</taxon>
        <taxon>Actinomycetota</taxon>
        <taxon>Actinomycetes</taxon>
        <taxon>Frankiales</taxon>
        <taxon>Frankiaceae</taxon>
        <taxon>Parafrankia</taxon>
    </lineage>
</organism>
<keyword evidence="2 3" id="KW-0186">Copper</keyword>
<dbReference type="AlphaFoldDB" id="A0A1S1QPX4"/>
<dbReference type="SUPFAM" id="SSF52833">
    <property type="entry name" value="Thioredoxin-like"/>
    <property type="match status" value="1"/>
</dbReference>
<reference evidence="7" key="1">
    <citation type="submission" date="2016-07" db="EMBL/GenBank/DDBJ databases">
        <title>Sequence Frankia sp. strain CcI1.17.</title>
        <authorList>
            <person name="Ghodhbane-Gtari F."/>
            <person name="Swanson E."/>
            <person name="Gueddou A."/>
            <person name="Morris K."/>
            <person name="Hezbri K."/>
            <person name="Ktari A."/>
            <person name="Nouioui I."/>
            <person name="Abebe-Akele F."/>
            <person name="Simpson S."/>
            <person name="Thomas K."/>
            <person name="Gtari M."/>
            <person name="Tisa L.S."/>
            <person name="Hurst S."/>
        </authorList>
    </citation>
    <scope>NUCLEOTIDE SEQUENCE [LARGE SCALE GENOMIC DNA]</scope>
    <source>
        <strain evidence="7">Cc1.17</strain>
    </source>
</reference>
<accession>A0A1S1QPX4</accession>
<sequence>MVLALVALAGCGSGPGTPTAAPVDLSQVDGAAGVRGIVLTTPVPKPTTTLTDAAGNPFDLRAATAGKVTMVFFGFTSCPDICPTTMADLAAARSLLTPAQREDLKVVFVATDPERDTPAAVRRWLGQFDASFIGVTGTWDDVVGLAGQLGVPLAPPRQDPDGARVVPHGSQVTAFGPDGVARVAYQAGTTVVDYAHDIPLLIRGEH</sequence>
<evidence type="ECO:0000256" key="3">
    <source>
        <dbReference type="PIRSR" id="PIRSR603782-1"/>
    </source>
</evidence>
<evidence type="ECO:0000256" key="1">
    <source>
        <dbReference type="ARBA" id="ARBA00010996"/>
    </source>
</evidence>
<dbReference type="PROSITE" id="PS51352">
    <property type="entry name" value="THIOREDOXIN_2"/>
    <property type="match status" value="1"/>
</dbReference>
<feature type="binding site" evidence="3">
    <location>
        <position position="168"/>
    </location>
    <ligand>
        <name>Cu cation</name>
        <dbReference type="ChEBI" id="CHEBI:23378"/>
    </ligand>
</feature>
<feature type="disulfide bond" description="Redox-active" evidence="4">
    <location>
        <begin position="78"/>
        <end position="82"/>
    </location>
</feature>
<dbReference type="PANTHER" id="PTHR12151">
    <property type="entry name" value="ELECTRON TRANSPORT PROTIN SCO1/SENC FAMILY MEMBER"/>
    <property type="match status" value="1"/>
</dbReference>
<feature type="binding site" evidence="3">
    <location>
        <position position="82"/>
    </location>
    <ligand>
        <name>Cu cation</name>
        <dbReference type="ChEBI" id="CHEBI:23378"/>
    </ligand>
</feature>
<evidence type="ECO:0000313" key="7">
    <source>
        <dbReference type="Proteomes" id="UP000179627"/>
    </source>
</evidence>
<evidence type="ECO:0000256" key="4">
    <source>
        <dbReference type="PIRSR" id="PIRSR603782-2"/>
    </source>
</evidence>
<dbReference type="Pfam" id="PF02630">
    <property type="entry name" value="SCO1-SenC"/>
    <property type="match status" value="1"/>
</dbReference>
<keyword evidence="3" id="KW-0479">Metal-binding</keyword>
<gene>
    <name evidence="6" type="ORF">CC117_19620</name>
</gene>
<name>A0A1S1QPX4_9ACTN</name>
<dbReference type="InterPro" id="IPR036249">
    <property type="entry name" value="Thioredoxin-like_sf"/>
</dbReference>